<keyword evidence="5" id="KW-1185">Reference proteome</keyword>
<dbReference type="Pfam" id="PF13250">
    <property type="entry name" value="SNIPE"/>
    <property type="match status" value="1"/>
</dbReference>
<dbReference type="Proteomes" id="UP000487268">
    <property type="component" value="Unassembled WGS sequence"/>
</dbReference>
<dbReference type="InterPro" id="IPR025280">
    <property type="entry name" value="SNIPE"/>
</dbReference>
<dbReference type="Pfam" id="PF13455">
    <property type="entry name" value="MUG113"/>
    <property type="match status" value="1"/>
</dbReference>
<proteinExistence type="predicted"/>
<dbReference type="AlphaFoldDB" id="A0A7K0C8P8"/>
<dbReference type="EMBL" id="WEGH01000006">
    <property type="protein sequence ID" value="MQY09472.1"/>
    <property type="molecule type" value="Genomic_DNA"/>
</dbReference>
<feature type="coiled-coil region" evidence="1">
    <location>
        <begin position="227"/>
        <end position="290"/>
    </location>
</feature>
<dbReference type="InterPro" id="IPR018306">
    <property type="entry name" value="Phage_T5_Orf172_DNA-bd"/>
</dbReference>
<dbReference type="RefSeq" id="WP_153541399.1">
    <property type="nucleotide sequence ID" value="NZ_WEGH01000006.1"/>
</dbReference>
<name>A0A7K0C8P8_9ACTN</name>
<gene>
    <name evidence="4" type="ORF">ACRB68_75980</name>
</gene>
<evidence type="ECO:0000256" key="2">
    <source>
        <dbReference type="SAM" id="MobiDB-lite"/>
    </source>
</evidence>
<dbReference type="PRINTS" id="PR01217">
    <property type="entry name" value="PRICHEXTENSN"/>
</dbReference>
<evidence type="ECO:0000313" key="5">
    <source>
        <dbReference type="Proteomes" id="UP000487268"/>
    </source>
</evidence>
<protein>
    <recommendedName>
        <fullName evidence="3">Bacteriophage T5 Orf172 DNA-binding domain-containing protein</fullName>
    </recommendedName>
</protein>
<feature type="region of interest" description="Disordered" evidence="2">
    <location>
        <begin position="433"/>
        <end position="454"/>
    </location>
</feature>
<feature type="domain" description="Bacteriophage T5 Orf172 DNA-binding" evidence="3">
    <location>
        <begin position="523"/>
        <end position="606"/>
    </location>
</feature>
<evidence type="ECO:0000313" key="4">
    <source>
        <dbReference type="EMBL" id="MQY09472.1"/>
    </source>
</evidence>
<reference evidence="4 5" key="1">
    <citation type="submission" date="2019-10" db="EMBL/GenBank/DDBJ databases">
        <title>Actinomadura rubteroloni sp. nov. and Actinomadura macrotermitis sp. nov., isolated from the gut of fungus growing-termite Macrotermes natalensis.</title>
        <authorList>
            <person name="Benndorf R."/>
            <person name="Martin K."/>
            <person name="Kuefner M."/>
            <person name="De Beer W."/>
            <person name="Kaster A.-K."/>
            <person name="Vollmers J."/>
            <person name="Poulsen M."/>
            <person name="Beemelmanns C."/>
        </authorList>
    </citation>
    <scope>NUCLEOTIDE SEQUENCE [LARGE SCALE GENOMIC DNA]</scope>
    <source>
        <strain evidence="4 5">RB68</strain>
    </source>
</reference>
<organism evidence="4 5">
    <name type="scientific">Actinomadura macrotermitis</name>
    <dbReference type="NCBI Taxonomy" id="2585200"/>
    <lineage>
        <taxon>Bacteria</taxon>
        <taxon>Bacillati</taxon>
        <taxon>Actinomycetota</taxon>
        <taxon>Actinomycetes</taxon>
        <taxon>Streptosporangiales</taxon>
        <taxon>Thermomonosporaceae</taxon>
        <taxon>Actinomadura</taxon>
    </lineage>
</organism>
<keyword evidence="1" id="KW-0175">Coiled coil</keyword>
<sequence>MTVRPFPADVHIGSEVDPAEAERLFRLLGLFLGAGERPRALVTTVKALPKLTHLAITDRRVLGFVAADLAQRGPCQETPLSSVVSVETRPSYQQRLFLVIKDTAGEESDFGDVTSQDAPHMCRLIQSLPTPAPAPAPQPAPAPALAPAPAGWRYNPPPTWPAPPVGWTPPPGWQPDPSWPLPPAGWQFWLPAEAPAPPVPAPMPVPQPPLPHATLPPPSAPAPRPVFGGKKQRIEELEAENARLYTEVVRLGGLEPQQLRAEIEDLRSTAATLRKEARDKRGELSRLRAEIVETKDLNLLQEAGVYEYRHRLADAVAYQAELAKIKDRIKTMTRSGKAVTAATDWTVNGSAAEGRAMVRDFSKLLLRAYNAEADNLVRMMRPYKLDSSVERLGKTAQTIERLGKTMHIKVSRAYHELRVKELRLTADHLAKAEEEKERIRAERERQREEEKARKEFEREKARLLKERSHVESALARLEARGDQAGADELRAKLADVDGAIHDVEGRAANTRAGYVYVISNIGAFGERMVKIGLTRRLDPMDRVRELGDASVPFRFDVHALIFSEDAVGLEGRLHQEFMDKRVNHVNVRREFFYATPAEVRDALGRIAGNHLLEYTETPEALEWRASRNAAAAG</sequence>
<evidence type="ECO:0000256" key="1">
    <source>
        <dbReference type="SAM" id="Coils"/>
    </source>
</evidence>
<dbReference type="SMART" id="SM00974">
    <property type="entry name" value="T5orf172"/>
    <property type="match status" value="1"/>
</dbReference>
<evidence type="ECO:0000259" key="3">
    <source>
        <dbReference type="SMART" id="SM00974"/>
    </source>
</evidence>
<accession>A0A7K0C8P8</accession>
<comment type="caution">
    <text evidence="4">The sequence shown here is derived from an EMBL/GenBank/DDBJ whole genome shotgun (WGS) entry which is preliminary data.</text>
</comment>
<dbReference type="OrthoDB" id="9811665at2"/>